<protein>
    <recommendedName>
        <fullName evidence="11">Neuropeptide</fullName>
    </recommendedName>
</protein>
<proteinExistence type="inferred from homology"/>
<dbReference type="Proteomes" id="UP001152798">
    <property type="component" value="Chromosome 6"/>
</dbReference>
<evidence type="ECO:0000256" key="1">
    <source>
        <dbReference type="ARBA" id="ARBA00004141"/>
    </source>
</evidence>
<evidence type="ECO:0000256" key="8">
    <source>
        <dbReference type="SAM" id="SignalP"/>
    </source>
</evidence>
<dbReference type="AlphaFoldDB" id="A0A9P0HQ20"/>
<organism evidence="9 10">
    <name type="scientific">Nezara viridula</name>
    <name type="common">Southern green stink bug</name>
    <name type="synonym">Cimex viridulus</name>
    <dbReference type="NCBI Taxonomy" id="85310"/>
    <lineage>
        <taxon>Eukaryota</taxon>
        <taxon>Metazoa</taxon>
        <taxon>Ecdysozoa</taxon>
        <taxon>Arthropoda</taxon>
        <taxon>Hexapoda</taxon>
        <taxon>Insecta</taxon>
        <taxon>Pterygota</taxon>
        <taxon>Neoptera</taxon>
        <taxon>Paraneoptera</taxon>
        <taxon>Hemiptera</taxon>
        <taxon>Heteroptera</taxon>
        <taxon>Panheteroptera</taxon>
        <taxon>Pentatomomorpha</taxon>
        <taxon>Pentatomoidea</taxon>
        <taxon>Pentatomidae</taxon>
        <taxon>Pentatominae</taxon>
        <taxon>Nezara</taxon>
    </lineage>
</organism>
<reference evidence="9" key="1">
    <citation type="submission" date="2022-01" db="EMBL/GenBank/DDBJ databases">
        <authorList>
            <person name="King R."/>
        </authorList>
    </citation>
    <scope>NUCLEOTIDE SEQUENCE</scope>
</reference>
<keyword evidence="8" id="KW-0732">Signal</keyword>
<dbReference type="GO" id="GO:0098793">
    <property type="term" value="C:presynapse"/>
    <property type="evidence" value="ECO:0007669"/>
    <property type="project" value="GOC"/>
</dbReference>
<keyword evidence="7" id="KW-0472">Membrane</keyword>
<dbReference type="GO" id="GO:0051378">
    <property type="term" value="F:serotonin binding"/>
    <property type="evidence" value="ECO:0007669"/>
    <property type="project" value="TreeGrafter"/>
</dbReference>
<keyword evidence="3" id="KW-0813">Transport</keyword>
<name>A0A9P0HQ20_NEZVI</name>
<keyword evidence="4" id="KW-0812">Transmembrane</keyword>
<evidence type="ECO:0000256" key="6">
    <source>
        <dbReference type="ARBA" id="ARBA00022989"/>
    </source>
</evidence>
<evidence type="ECO:0000256" key="3">
    <source>
        <dbReference type="ARBA" id="ARBA00022448"/>
    </source>
</evidence>
<feature type="chain" id="PRO_5040150191" description="Neuropeptide" evidence="8">
    <location>
        <begin position="18"/>
        <end position="123"/>
    </location>
</feature>
<dbReference type="InterPro" id="IPR037272">
    <property type="entry name" value="SNS_sf"/>
</dbReference>
<comment type="similarity">
    <text evidence="2">Belongs to the sodium:neurotransmitter symporter (SNF) (TC 2.A.22) family.</text>
</comment>
<evidence type="ECO:0008006" key="11">
    <source>
        <dbReference type="Google" id="ProtNLM"/>
    </source>
</evidence>
<dbReference type="PANTHER" id="PTHR11616:SF279">
    <property type="entry name" value="SODIUM-DEPENDENT SEROTONIN TRANSPORTER"/>
    <property type="match status" value="1"/>
</dbReference>
<gene>
    <name evidence="9" type="ORF">NEZAVI_LOCUS13635</name>
</gene>
<evidence type="ECO:0000256" key="4">
    <source>
        <dbReference type="ARBA" id="ARBA00022692"/>
    </source>
</evidence>
<comment type="subcellular location">
    <subcellularLocation>
        <location evidence="1">Membrane</location>
        <topology evidence="1">Multi-pass membrane protein</topology>
    </subcellularLocation>
</comment>
<dbReference type="OrthoDB" id="6581954at2759"/>
<accession>A0A9P0HQ20</accession>
<dbReference type="GO" id="GO:0005335">
    <property type="term" value="F:serotonin:sodium:chloride symporter activity"/>
    <property type="evidence" value="ECO:0007669"/>
    <property type="project" value="TreeGrafter"/>
</dbReference>
<dbReference type="PANTHER" id="PTHR11616">
    <property type="entry name" value="SODIUM/CHLORIDE DEPENDENT TRANSPORTER"/>
    <property type="match status" value="1"/>
</dbReference>
<keyword evidence="10" id="KW-1185">Reference proteome</keyword>
<evidence type="ECO:0000256" key="5">
    <source>
        <dbReference type="ARBA" id="ARBA00022847"/>
    </source>
</evidence>
<dbReference type="SUPFAM" id="SSF161070">
    <property type="entry name" value="SNF-like"/>
    <property type="match status" value="1"/>
</dbReference>
<evidence type="ECO:0000256" key="7">
    <source>
        <dbReference type="ARBA" id="ARBA00023136"/>
    </source>
</evidence>
<keyword evidence="6" id="KW-1133">Transmembrane helix</keyword>
<dbReference type="InterPro" id="IPR000175">
    <property type="entry name" value="Na/ntran_symport"/>
</dbReference>
<dbReference type="EMBL" id="OV725082">
    <property type="protein sequence ID" value="CAH1405411.1"/>
    <property type="molecule type" value="Genomic_DNA"/>
</dbReference>
<dbReference type="GO" id="GO:0006865">
    <property type="term" value="P:amino acid transport"/>
    <property type="evidence" value="ECO:0007669"/>
    <property type="project" value="TreeGrafter"/>
</dbReference>
<evidence type="ECO:0000313" key="10">
    <source>
        <dbReference type="Proteomes" id="UP001152798"/>
    </source>
</evidence>
<dbReference type="PROSITE" id="PS50267">
    <property type="entry name" value="NA_NEUROTRAN_SYMP_3"/>
    <property type="match status" value="1"/>
</dbReference>
<feature type="signal peptide" evidence="8">
    <location>
        <begin position="1"/>
        <end position="17"/>
    </location>
</feature>
<evidence type="ECO:0000313" key="9">
    <source>
        <dbReference type="EMBL" id="CAH1405411.1"/>
    </source>
</evidence>
<evidence type="ECO:0000256" key="2">
    <source>
        <dbReference type="ARBA" id="ARBA00006459"/>
    </source>
</evidence>
<dbReference type="Pfam" id="PF00209">
    <property type="entry name" value="SNF"/>
    <property type="match status" value="1"/>
</dbReference>
<dbReference type="GO" id="GO:0005886">
    <property type="term" value="C:plasma membrane"/>
    <property type="evidence" value="ECO:0007669"/>
    <property type="project" value="TreeGrafter"/>
</dbReference>
<dbReference type="GO" id="GO:0043005">
    <property type="term" value="C:neuron projection"/>
    <property type="evidence" value="ECO:0007669"/>
    <property type="project" value="TreeGrafter"/>
</dbReference>
<sequence length="123" mass="14103">MLVFGGMPLFFMELALGQFHRSGCLTIWKRICPALKVTCAMEEKTIGKRVKEIPRGLKKLRSNLLRKPIYNVFGTLDKDMTQFVDVPRSMNPKHFGPELEPSYPLSAYLFSSRSERYTPSTTI</sequence>
<keyword evidence="5" id="KW-0769">Symport</keyword>